<dbReference type="EMBL" id="JAKKPZ010000006">
    <property type="protein sequence ID" value="KAI1720074.1"/>
    <property type="molecule type" value="Genomic_DNA"/>
</dbReference>
<proteinExistence type="predicted"/>
<evidence type="ECO:0000313" key="2">
    <source>
        <dbReference type="EMBL" id="KAI1720074.1"/>
    </source>
</evidence>
<dbReference type="AlphaFoldDB" id="A0AAD4N7M1"/>
<organism evidence="2 3">
    <name type="scientific">Ditylenchus destructor</name>
    <dbReference type="NCBI Taxonomy" id="166010"/>
    <lineage>
        <taxon>Eukaryota</taxon>
        <taxon>Metazoa</taxon>
        <taxon>Ecdysozoa</taxon>
        <taxon>Nematoda</taxon>
        <taxon>Chromadorea</taxon>
        <taxon>Rhabditida</taxon>
        <taxon>Tylenchina</taxon>
        <taxon>Tylenchomorpha</taxon>
        <taxon>Sphaerularioidea</taxon>
        <taxon>Anguinidae</taxon>
        <taxon>Anguininae</taxon>
        <taxon>Ditylenchus</taxon>
    </lineage>
</organism>
<accession>A0AAD4N7M1</accession>
<keyword evidence="1" id="KW-0472">Membrane</keyword>
<feature type="transmembrane region" description="Helical" evidence="1">
    <location>
        <begin position="26"/>
        <end position="51"/>
    </location>
</feature>
<sequence>MMRGGRMTEVQGAKDLRGGSFISHPVSIGAMVFLVILVGALIVGLIILCIIRKRRQKRRIKGLKSYNENMNKVMYADVEGRARLREKIEESVETENSSEAKKE</sequence>
<keyword evidence="1" id="KW-1133">Transmembrane helix</keyword>
<reference evidence="2" key="1">
    <citation type="submission" date="2022-01" db="EMBL/GenBank/DDBJ databases">
        <title>Genome Sequence Resource for Two Populations of Ditylenchus destructor, the Migratory Endoparasitic Phytonematode.</title>
        <authorList>
            <person name="Zhang H."/>
            <person name="Lin R."/>
            <person name="Xie B."/>
        </authorList>
    </citation>
    <scope>NUCLEOTIDE SEQUENCE</scope>
    <source>
        <strain evidence="2">BazhouSP</strain>
    </source>
</reference>
<gene>
    <name evidence="2" type="ORF">DdX_05445</name>
</gene>
<keyword evidence="3" id="KW-1185">Reference proteome</keyword>
<evidence type="ECO:0000313" key="3">
    <source>
        <dbReference type="Proteomes" id="UP001201812"/>
    </source>
</evidence>
<comment type="caution">
    <text evidence="2">The sequence shown here is derived from an EMBL/GenBank/DDBJ whole genome shotgun (WGS) entry which is preliminary data.</text>
</comment>
<protein>
    <submittedName>
        <fullName evidence="2">Uncharacterized protein</fullName>
    </submittedName>
</protein>
<evidence type="ECO:0000256" key="1">
    <source>
        <dbReference type="SAM" id="Phobius"/>
    </source>
</evidence>
<keyword evidence="1" id="KW-0812">Transmembrane</keyword>
<dbReference type="Proteomes" id="UP001201812">
    <property type="component" value="Unassembled WGS sequence"/>
</dbReference>
<name>A0AAD4N7M1_9BILA</name>